<dbReference type="Gene3D" id="3.30.360.10">
    <property type="entry name" value="Dihydrodipicolinate Reductase, domain 2"/>
    <property type="match status" value="1"/>
</dbReference>
<dbReference type="Pfam" id="PF22725">
    <property type="entry name" value="GFO_IDH_MocA_C3"/>
    <property type="match status" value="1"/>
</dbReference>
<reference evidence="3" key="1">
    <citation type="submission" date="2018-06" db="EMBL/GenBank/DDBJ databases">
        <title>Paenibacillus xerothermodurans sp. nov. an extremely dry heat resistant spore forming bacterium isolated from the soil of Cape Canaveral, Florida.</title>
        <authorList>
            <person name="Seuylemezian A."/>
            <person name="Kaur N."/>
            <person name="Patil P."/>
            <person name="Patil P."/>
            <person name="Mayilraj S."/>
            <person name="Vaishampayan P."/>
        </authorList>
    </citation>
    <scope>NUCLEOTIDE SEQUENCE [LARGE SCALE GENOMIC DNA]</scope>
    <source>
        <strain evidence="3">ATCC 27380</strain>
    </source>
</reference>
<dbReference type="Gene3D" id="3.40.50.720">
    <property type="entry name" value="NAD(P)-binding Rossmann-like Domain"/>
    <property type="match status" value="1"/>
</dbReference>
<dbReference type="InterPro" id="IPR036291">
    <property type="entry name" value="NAD(P)-bd_dom_sf"/>
</dbReference>
<dbReference type="EMBL" id="NHRJ02000007">
    <property type="protein sequence ID" value="PZE20413.1"/>
    <property type="molecule type" value="Genomic_DNA"/>
</dbReference>
<keyword evidence="4" id="KW-1185">Reference proteome</keyword>
<name>A0A2W1NNA3_PAEXE</name>
<sequence length="363" mass="40519">MVLTKERDNLSAIRLIQIGAGGFGQSWLKVATEHPNVELVAVADIMEDNLRLAGELTSLPPERLFTSPELALSQAAADMALIVTPPQTHKELAVTAMQAGLHVLMEKPLAHTYSEALELLTLSKGHNMKLGISQNYRWRPPVQTVKRLLDEQAIGKIGYVEYEFRKAMKFGGWRDNYKEILLEDMSIHHFDIMRFLLGADPVDVMAHSFRPDWSWFSGKPSASAVIRFEQDVHVHYFGSWVSRGQETTWNGDIRIVGDRGAIEMIGDEVKLWLGEAPHQAVCQDIELIVMPCDDRASSLDNFVAAVVGGTEPATSIGDNIRSFELTCAAIRSAQTGQRINISEFRQRTEAENATVRSVRHTVE</sequence>
<evidence type="ECO:0000313" key="4">
    <source>
        <dbReference type="Proteomes" id="UP000214746"/>
    </source>
</evidence>
<comment type="caution">
    <text evidence="3">The sequence shown here is derived from an EMBL/GenBank/DDBJ whole genome shotgun (WGS) entry which is preliminary data.</text>
</comment>
<dbReference type="AlphaFoldDB" id="A0A2W1NNA3"/>
<dbReference type="GO" id="GO:0000166">
    <property type="term" value="F:nucleotide binding"/>
    <property type="evidence" value="ECO:0007669"/>
    <property type="project" value="InterPro"/>
</dbReference>
<feature type="domain" description="Gfo/Idh/MocA-like oxidoreductase N-terminal" evidence="1">
    <location>
        <begin position="17"/>
        <end position="130"/>
    </location>
</feature>
<dbReference type="InterPro" id="IPR051450">
    <property type="entry name" value="Gfo/Idh/MocA_Oxidoreductases"/>
</dbReference>
<dbReference type="Pfam" id="PF01408">
    <property type="entry name" value="GFO_IDH_MocA"/>
    <property type="match status" value="1"/>
</dbReference>
<evidence type="ECO:0000259" key="1">
    <source>
        <dbReference type="Pfam" id="PF01408"/>
    </source>
</evidence>
<gene>
    <name evidence="3" type="ORF">CBW46_013325</name>
</gene>
<dbReference type="InterPro" id="IPR055170">
    <property type="entry name" value="GFO_IDH_MocA-like_dom"/>
</dbReference>
<feature type="domain" description="GFO/IDH/MocA-like oxidoreductase" evidence="2">
    <location>
        <begin position="142"/>
        <end position="263"/>
    </location>
</feature>
<dbReference type="SUPFAM" id="SSF51735">
    <property type="entry name" value="NAD(P)-binding Rossmann-fold domains"/>
    <property type="match status" value="1"/>
</dbReference>
<dbReference type="OrthoDB" id="9800252at2"/>
<accession>A0A2W1NNA3</accession>
<dbReference type="PANTHER" id="PTHR43377:SF1">
    <property type="entry name" value="BILIVERDIN REDUCTASE A"/>
    <property type="match status" value="1"/>
</dbReference>
<protein>
    <submittedName>
        <fullName evidence="3">Gfo/Idh/MocA family oxidoreductase</fullName>
    </submittedName>
</protein>
<evidence type="ECO:0000259" key="2">
    <source>
        <dbReference type="Pfam" id="PF22725"/>
    </source>
</evidence>
<dbReference type="InterPro" id="IPR000683">
    <property type="entry name" value="Gfo/Idh/MocA-like_OxRdtase_N"/>
</dbReference>
<dbReference type="SUPFAM" id="SSF55347">
    <property type="entry name" value="Glyceraldehyde-3-phosphate dehydrogenase-like, C-terminal domain"/>
    <property type="match status" value="1"/>
</dbReference>
<dbReference type="Proteomes" id="UP000214746">
    <property type="component" value="Unassembled WGS sequence"/>
</dbReference>
<evidence type="ECO:0000313" key="3">
    <source>
        <dbReference type="EMBL" id="PZE20413.1"/>
    </source>
</evidence>
<proteinExistence type="predicted"/>
<organism evidence="3 4">
    <name type="scientific">Paenibacillus xerothermodurans</name>
    <dbReference type="NCBI Taxonomy" id="1977292"/>
    <lineage>
        <taxon>Bacteria</taxon>
        <taxon>Bacillati</taxon>
        <taxon>Bacillota</taxon>
        <taxon>Bacilli</taxon>
        <taxon>Bacillales</taxon>
        <taxon>Paenibacillaceae</taxon>
        <taxon>Paenibacillus</taxon>
    </lineage>
</organism>
<dbReference type="PANTHER" id="PTHR43377">
    <property type="entry name" value="BILIVERDIN REDUCTASE A"/>
    <property type="match status" value="1"/>
</dbReference>